<evidence type="ECO:0000256" key="10">
    <source>
        <dbReference type="SAM" id="SignalP"/>
    </source>
</evidence>
<evidence type="ECO:0000256" key="3">
    <source>
        <dbReference type="ARBA" id="ARBA00022737"/>
    </source>
</evidence>
<feature type="disulfide bond" evidence="9">
    <location>
        <begin position="45"/>
        <end position="60"/>
    </location>
</feature>
<comment type="subcellular location">
    <subcellularLocation>
        <location evidence="1">Membrane</location>
        <topology evidence="1">Single-pass membrane protein</topology>
    </subcellularLocation>
</comment>
<reference evidence="11" key="1">
    <citation type="submission" date="2022-12" db="EMBL/GenBank/DDBJ databases">
        <title>Chromosome-level genome assembly of the bean flower thrips Megalurothrips usitatus.</title>
        <authorList>
            <person name="Ma L."/>
            <person name="Liu Q."/>
            <person name="Li H."/>
            <person name="Cai W."/>
        </authorList>
    </citation>
    <scope>NUCLEOTIDE SEQUENCE</scope>
    <source>
        <strain evidence="11">Cailab_2022a</strain>
    </source>
</reference>
<keyword evidence="3" id="KW-0677">Repeat</keyword>
<dbReference type="Proteomes" id="UP001075354">
    <property type="component" value="Chromosome 12"/>
</dbReference>
<keyword evidence="2" id="KW-0812">Transmembrane</keyword>
<dbReference type="AlphaFoldDB" id="A0AAV7XCH8"/>
<evidence type="ECO:0000256" key="7">
    <source>
        <dbReference type="ARBA" id="ARBA00023170"/>
    </source>
</evidence>
<accession>A0AAV7XCH8</accession>
<comment type="caution">
    <text evidence="11">The sequence shown here is derived from an EMBL/GenBank/DDBJ whole genome shotgun (WGS) entry which is preliminary data.</text>
</comment>
<evidence type="ECO:0000313" key="12">
    <source>
        <dbReference type="Proteomes" id="UP001075354"/>
    </source>
</evidence>
<dbReference type="InterPro" id="IPR051221">
    <property type="entry name" value="LDLR-related"/>
</dbReference>
<comment type="caution">
    <text evidence="9">Lacks conserved residue(s) required for the propagation of feature annotation.</text>
</comment>
<feature type="disulfide bond" evidence="9">
    <location>
        <begin position="83"/>
        <end position="98"/>
    </location>
</feature>
<gene>
    <name evidence="11" type="ORF">ONE63_002638</name>
</gene>
<feature type="disulfide bond" evidence="9">
    <location>
        <begin position="26"/>
        <end position="38"/>
    </location>
</feature>
<keyword evidence="7" id="KW-0675">Receptor</keyword>
<evidence type="ECO:0000256" key="5">
    <source>
        <dbReference type="ARBA" id="ARBA00023136"/>
    </source>
</evidence>
<evidence type="ECO:0000313" key="11">
    <source>
        <dbReference type="EMBL" id="KAJ1522346.1"/>
    </source>
</evidence>
<feature type="signal peptide" evidence="10">
    <location>
        <begin position="1"/>
        <end position="19"/>
    </location>
</feature>
<dbReference type="GO" id="GO:0005886">
    <property type="term" value="C:plasma membrane"/>
    <property type="evidence" value="ECO:0007669"/>
    <property type="project" value="TreeGrafter"/>
</dbReference>
<keyword evidence="10" id="KW-0732">Signal</keyword>
<evidence type="ECO:0000256" key="8">
    <source>
        <dbReference type="ARBA" id="ARBA00023180"/>
    </source>
</evidence>
<dbReference type="InterPro" id="IPR023415">
    <property type="entry name" value="LDLR_class-A_CS"/>
</dbReference>
<keyword evidence="12" id="KW-1185">Reference proteome</keyword>
<feature type="chain" id="PRO_5043832393" evidence="10">
    <location>
        <begin position="20"/>
        <end position="117"/>
    </location>
</feature>
<evidence type="ECO:0000256" key="6">
    <source>
        <dbReference type="ARBA" id="ARBA00023157"/>
    </source>
</evidence>
<dbReference type="EMBL" id="JAPTSV010000012">
    <property type="protein sequence ID" value="KAJ1522346.1"/>
    <property type="molecule type" value="Genomic_DNA"/>
</dbReference>
<dbReference type="SMART" id="SM00192">
    <property type="entry name" value="LDLa"/>
    <property type="match status" value="2"/>
</dbReference>
<name>A0AAV7XCH8_9NEOP</name>
<keyword evidence="5" id="KW-0472">Membrane</keyword>
<dbReference type="CDD" id="cd00112">
    <property type="entry name" value="LDLa"/>
    <property type="match status" value="2"/>
</dbReference>
<dbReference type="InterPro" id="IPR036055">
    <property type="entry name" value="LDL_receptor-like_sf"/>
</dbReference>
<evidence type="ECO:0000256" key="9">
    <source>
        <dbReference type="PROSITE-ProRule" id="PRU00124"/>
    </source>
</evidence>
<organism evidence="11 12">
    <name type="scientific">Megalurothrips usitatus</name>
    <name type="common">bean blossom thrips</name>
    <dbReference type="NCBI Taxonomy" id="439358"/>
    <lineage>
        <taxon>Eukaryota</taxon>
        <taxon>Metazoa</taxon>
        <taxon>Ecdysozoa</taxon>
        <taxon>Arthropoda</taxon>
        <taxon>Hexapoda</taxon>
        <taxon>Insecta</taxon>
        <taxon>Pterygota</taxon>
        <taxon>Neoptera</taxon>
        <taxon>Paraneoptera</taxon>
        <taxon>Thysanoptera</taxon>
        <taxon>Terebrantia</taxon>
        <taxon>Thripoidea</taxon>
        <taxon>Thripidae</taxon>
        <taxon>Megalurothrips</taxon>
    </lineage>
</organism>
<dbReference type="SUPFAM" id="SSF57424">
    <property type="entry name" value="LDL receptor-like module"/>
    <property type="match status" value="2"/>
</dbReference>
<evidence type="ECO:0000256" key="2">
    <source>
        <dbReference type="ARBA" id="ARBA00022692"/>
    </source>
</evidence>
<evidence type="ECO:0000256" key="4">
    <source>
        <dbReference type="ARBA" id="ARBA00022989"/>
    </source>
</evidence>
<dbReference type="GO" id="GO:0043235">
    <property type="term" value="C:receptor complex"/>
    <property type="evidence" value="ECO:0007669"/>
    <property type="project" value="TreeGrafter"/>
</dbReference>
<dbReference type="PROSITE" id="PS01209">
    <property type="entry name" value="LDLRA_1"/>
    <property type="match status" value="1"/>
</dbReference>
<dbReference type="Pfam" id="PF00057">
    <property type="entry name" value="Ldl_recept_a"/>
    <property type="match status" value="2"/>
</dbReference>
<dbReference type="PROSITE" id="PS50068">
    <property type="entry name" value="LDLRA_2"/>
    <property type="match status" value="2"/>
</dbReference>
<feature type="disulfide bond" evidence="9">
    <location>
        <begin position="33"/>
        <end position="51"/>
    </location>
</feature>
<protein>
    <submittedName>
        <fullName evidence="11">Uncharacterized protein</fullName>
    </submittedName>
</protein>
<sequence>MVSTAAVAVAALLLAVVGAKPQTSGCPMDKFDCRNGKCISGSRWCDGIDNCGNNADELTCRVCLSGSLKCKASNQCIPPGSRCDGITQCLDGSDERGCENITTGRYNLSSFQALNYV</sequence>
<dbReference type="InterPro" id="IPR002172">
    <property type="entry name" value="LDrepeatLR_classA_rpt"/>
</dbReference>
<keyword evidence="6 9" id="KW-1015">Disulfide bond</keyword>
<proteinExistence type="predicted"/>
<dbReference type="Gene3D" id="4.10.400.10">
    <property type="entry name" value="Low-density Lipoprotein Receptor"/>
    <property type="match status" value="2"/>
</dbReference>
<keyword evidence="4" id="KW-1133">Transmembrane helix</keyword>
<keyword evidence="8" id="KW-0325">Glycoprotein</keyword>
<dbReference type="PRINTS" id="PR00261">
    <property type="entry name" value="LDLRECEPTOR"/>
</dbReference>
<dbReference type="PANTHER" id="PTHR22722">
    <property type="entry name" value="LOW-DENSITY LIPOPROTEIN RECEPTOR-RELATED PROTEIN 2-RELATED"/>
    <property type="match status" value="1"/>
</dbReference>
<evidence type="ECO:0000256" key="1">
    <source>
        <dbReference type="ARBA" id="ARBA00004167"/>
    </source>
</evidence>